<dbReference type="PANTHER" id="PTHR24960:SF79">
    <property type="entry name" value="PHOTOSYSTEM I IRON-SULFUR CENTER"/>
    <property type="match status" value="1"/>
</dbReference>
<dbReference type="GO" id="GO:0051539">
    <property type="term" value="F:4 iron, 4 sulfur cluster binding"/>
    <property type="evidence" value="ECO:0007669"/>
    <property type="project" value="UniProtKB-KW"/>
</dbReference>
<comment type="function">
    <text evidence="2">Ferredoxins are iron-sulfur proteins that transfer electrons in a wide variety of metabolic reactions.</text>
</comment>
<sequence>MIFYFSGTGNSKYVAQIIASRIEDDICSINEKLKKEESFSSESLGGKPLVFVAPVYGWRLPRIVEKWILEAEFPKDSKVYFLLTCGGDMGNSAKYIKKLCRVKSFLYMGCGEIVMPENYIALFDVPQEKEAREIIKNSQPKINMLADKIKERHCFADKPVHMMDRIKSTIVNPLFYMTTVKAKKFMVKDSCIDCGKCAEECPLNNISMRNKRPFWSDDCTHCMACITICPVAAIEYGSKSVGKPRYRCPDMENHSL</sequence>
<dbReference type="PROSITE" id="PS51379">
    <property type="entry name" value="4FE4S_FER_2"/>
    <property type="match status" value="2"/>
</dbReference>
<feature type="domain" description="4Fe-4S ferredoxin-type" evidence="8">
    <location>
        <begin position="216"/>
        <end position="239"/>
    </location>
</feature>
<evidence type="ECO:0000313" key="10">
    <source>
        <dbReference type="Proteomes" id="UP000610862"/>
    </source>
</evidence>
<keyword evidence="5" id="KW-0479">Metal-binding</keyword>
<dbReference type="NCBIfam" id="NF038196">
    <property type="entry name" value="ferrodoxin_EFR1"/>
    <property type="match status" value="1"/>
</dbReference>
<dbReference type="PANTHER" id="PTHR24960">
    <property type="entry name" value="PHOTOSYSTEM I IRON-SULFUR CENTER-RELATED"/>
    <property type="match status" value="1"/>
</dbReference>
<keyword evidence="7" id="KW-0411">Iron-sulfur</keyword>
<organism evidence="9 10">
    <name type="scientific">Lentihominibacter hominis</name>
    <dbReference type="NCBI Taxonomy" id="2763645"/>
    <lineage>
        <taxon>Bacteria</taxon>
        <taxon>Bacillati</taxon>
        <taxon>Bacillota</taxon>
        <taxon>Clostridia</taxon>
        <taxon>Peptostreptococcales</taxon>
        <taxon>Anaerovoracaceae</taxon>
        <taxon>Lentihominibacter</taxon>
    </lineage>
</organism>
<evidence type="ECO:0000256" key="1">
    <source>
        <dbReference type="ARBA" id="ARBA00001966"/>
    </source>
</evidence>
<dbReference type="Proteomes" id="UP000610862">
    <property type="component" value="Unassembled WGS sequence"/>
</dbReference>
<dbReference type="InterPro" id="IPR047964">
    <property type="entry name" value="EFR1-like"/>
</dbReference>
<evidence type="ECO:0000259" key="8">
    <source>
        <dbReference type="PROSITE" id="PS51379"/>
    </source>
</evidence>
<evidence type="ECO:0000256" key="5">
    <source>
        <dbReference type="ARBA" id="ARBA00022723"/>
    </source>
</evidence>
<dbReference type="InterPro" id="IPR017896">
    <property type="entry name" value="4Fe4S_Fe-S-bd"/>
</dbReference>
<dbReference type="Pfam" id="PF13187">
    <property type="entry name" value="Fer4_9"/>
    <property type="match status" value="1"/>
</dbReference>
<dbReference type="Pfam" id="PF12724">
    <property type="entry name" value="Flavodoxin_5"/>
    <property type="match status" value="1"/>
</dbReference>
<dbReference type="Gene3D" id="3.30.70.20">
    <property type="match status" value="1"/>
</dbReference>
<reference evidence="9" key="1">
    <citation type="submission" date="2020-08" db="EMBL/GenBank/DDBJ databases">
        <title>Genome public.</title>
        <authorList>
            <person name="Liu C."/>
            <person name="Sun Q."/>
        </authorList>
    </citation>
    <scope>NUCLEOTIDE SEQUENCE</scope>
    <source>
        <strain evidence="9">NSJ-24</strain>
    </source>
</reference>
<evidence type="ECO:0000256" key="2">
    <source>
        <dbReference type="ARBA" id="ARBA00003532"/>
    </source>
</evidence>
<keyword evidence="4" id="KW-0004">4Fe-4S</keyword>
<dbReference type="GO" id="GO:0046872">
    <property type="term" value="F:metal ion binding"/>
    <property type="evidence" value="ECO:0007669"/>
    <property type="project" value="UniProtKB-KW"/>
</dbReference>
<evidence type="ECO:0000256" key="4">
    <source>
        <dbReference type="ARBA" id="ARBA00022485"/>
    </source>
</evidence>
<accession>A0A926E6P4</accession>
<dbReference type="AlphaFoldDB" id="A0A926E6P4"/>
<dbReference type="PROSITE" id="PS00198">
    <property type="entry name" value="4FE4S_FER_1"/>
    <property type="match status" value="1"/>
</dbReference>
<name>A0A926E6P4_9FIRM</name>
<keyword evidence="6" id="KW-0408">Iron</keyword>
<dbReference type="SUPFAM" id="SSF52218">
    <property type="entry name" value="Flavoproteins"/>
    <property type="match status" value="1"/>
</dbReference>
<evidence type="ECO:0000313" key="9">
    <source>
        <dbReference type="EMBL" id="MBC8568850.1"/>
    </source>
</evidence>
<dbReference type="InterPro" id="IPR017900">
    <property type="entry name" value="4Fe4S_Fe_S_CS"/>
</dbReference>
<gene>
    <name evidence="9" type="ORF">H8692_08775</name>
</gene>
<protein>
    <recommendedName>
        <fullName evidence="3">Ferredoxin</fullName>
    </recommendedName>
</protein>
<dbReference type="RefSeq" id="WP_187525503.1">
    <property type="nucleotide sequence ID" value="NZ_JACRTA010000003.1"/>
</dbReference>
<dbReference type="InterPro" id="IPR029039">
    <property type="entry name" value="Flavoprotein-like_sf"/>
</dbReference>
<dbReference type="SUPFAM" id="SSF54862">
    <property type="entry name" value="4Fe-4S ferredoxins"/>
    <property type="match status" value="1"/>
</dbReference>
<keyword evidence="10" id="KW-1185">Reference proteome</keyword>
<evidence type="ECO:0000256" key="3">
    <source>
        <dbReference type="ARBA" id="ARBA00013529"/>
    </source>
</evidence>
<dbReference type="InterPro" id="IPR050157">
    <property type="entry name" value="PSI_iron-sulfur_center"/>
</dbReference>
<evidence type="ECO:0000256" key="6">
    <source>
        <dbReference type="ARBA" id="ARBA00023004"/>
    </source>
</evidence>
<comment type="caution">
    <text evidence="9">The sequence shown here is derived from an EMBL/GenBank/DDBJ whole genome shotgun (WGS) entry which is preliminary data.</text>
</comment>
<proteinExistence type="predicted"/>
<evidence type="ECO:0000256" key="7">
    <source>
        <dbReference type="ARBA" id="ARBA00023014"/>
    </source>
</evidence>
<comment type="cofactor">
    <cofactor evidence="1">
        <name>[4Fe-4S] cluster</name>
        <dbReference type="ChEBI" id="CHEBI:49883"/>
    </cofactor>
</comment>
<feature type="domain" description="4Fe-4S ferredoxin-type" evidence="8">
    <location>
        <begin position="182"/>
        <end position="211"/>
    </location>
</feature>
<dbReference type="InterPro" id="IPR026816">
    <property type="entry name" value="Flavodoxin_dom"/>
</dbReference>
<dbReference type="Gene3D" id="3.40.50.360">
    <property type="match status" value="1"/>
</dbReference>
<dbReference type="EMBL" id="JACRTA010000003">
    <property type="protein sequence ID" value="MBC8568850.1"/>
    <property type="molecule type" value="Genomic_DNA"/>
</dbReference>